<dbReference type="PANTHER" id="PTHR43744">
    <property type="entry name" value="ABC TRANSPORTER PERMEASE PROTEIN MG189-RELATED-RELATED"/>
    <property type="match status" value="1"/>
</dbReference>
<dbReference type="PANTHER" id="PTHR43744:SF9">
    <property type="entry name" value="POLYGALACTURONAN_RHAMNOGALACTURONAN TRANSPORT SYSTEM PERMEASE PROTEIN YTCP"/>
    <property type="match status" value="1"/>
</dbReference>
<keyword evidence="2" id="KW-0813">Transport</keyword>
<keyword evidence="10" id="KW-1185">Reference proteome</keyword>
<dbReference type="SUPFAM" id="SSF161098">
    <property type="entry name" value="MetI-like"/>
    <property type="match status" value="1"/>
</dbReference>
<dbReference type="RefSeq" id="WP_116062972.1">
    <property type="nucleotide sequence ID" value="NZ_QRDZ01000020.1"/>
</dbReference>
<protein>
    <submittedName>
        <fullName evidence="9">Putative aldouronate transport system permease protein</fullName>
    </submittedName>
</protein>
<evidence type="ECO:0000313" key="9">
    <source>
        <dbReference type="EMBL" id="RED65306.1"/>
    </source>
</evidence>
<keyword evidence="3" id="KW-1003">Cell membrane</keyword>
<dbReference type="PROSITE" id="PS50928">
    <property type="entry name" value="ABC_TM1"/>
    <property type="match status" value="1"/>
</dbReference>
<dbReference type="EMBL" id="QRDZ01000020">
    <property type="protein sequence ID" value="RED65306.1"/>
    <property type="molecule type" value="Genomic_DNA"/>
</dbReference>
<proteinExistence type="predicted"/>
<evidence type="ECO:0000313" key="10">
    <source>
        <dbReference type="Proteomes" id="UP000256977"/>
    </source>
</evidence>
<gene>
    <name evidence="9" type="ORF">DFP98_12055</name>
</gene>
<evidence type="ECO:0000256" key="1">
    <source>
        <dbReference type="ARBA" id="ARBA00004651"/>
    </source>
</evidence>
<comment type="subcellular location">
    <subcellularLocation>
        <location evidence="1">Cell membrane</location>
        <topology evidence="1">Multi-pass membrane protein</topology>
    </subcellularLocation>
</comment>
<evidence type="ECO:0000256" key="4">
    <source>
        <dbReference type="ARBA" id="ARBA00022692"/>
    </source>
</evidence>
<evidence type="ECO:0000256" key="7">
    <source>
        <dbReference type="SAM" id="Phobius"/>
    </source>
</evidence>
<feature type="transmembrane region" description="Helical" evidence="7">
    <location>
        <begin position="76"/>
        <end position="102"/>
    </location>
</feature>
<feature type="domain" description="ABC transmembrane type-1" evidence="8">
    <location>
        <begin position="76"/>
        <end position="269"/>
    </location>
</feature>
<feature type="transmembrane region" description="Helical" evidence="7">
    <location>
        <begin position="114"/>
        <end position="137"/>
    </location>
</feature>
<feature type="transmembrane region" description="Helical" evidence="7">
    <location>
        <begin position="143"/>
        <end position="164"/>
    </location>
</feature>
<organism evidence="9 10">
    <name type="scientific">Cohnella phaseoli</name>
    <dbReference type="NCBI Taxonomy" id="456490"/>
    <lineage>
        <taxon>Bacteria</taxon>
        <taxon>Bacillati</taxon>
        <taxon>Bacillota</taxon>
        <taxon>Bacilli</taxon>
        <taxon>Bacillales</taxon>
        <taxon>Paenibacillaceae</taxon>
        <taxon>Cohnella</taxon>
    </lineage>
</organism>
<dbReference type="GO" id="GO:0005886">
    <property type="term" value="C:plasma membrane"/>
    <property type="evidence" value="ECO:0007669"/>
    <property type="project" value="UniProtKB-SubCell"/>
</dbReference>
<keyword evidence="5 7" id="KW-1133">Transmembrane helix</keyword>
<dbReference type="InterPro" id="IPR000515">
    <property type="entry name" value="MetI-like"/>
</dbReference>
<keyword evidence="6 7" id="KW-0472">Membrane</keyword>
<dbReference type="InterPro" id="IPR035906">
    <property type="entry name" value="MetI-like_sf"/>
</dbReference>
<evidence type="ECO:0000256" key="5">
    <source>
        <dbReference type="ARBA" id="ARBA00022989"/>
    </source>
</evidence>
<feature type="transmembrane region" description="Helical" evidence="7">
    <location>
        <begin position="184"/>
        <end position="208"/>
    </location>
</feature>
<comment type="caution">
    <text evidence="9">The sequence shown here is derived from an EMBL/GenBank/DDBJ whole genome shotgun (WGS) entry which is preliminary data.</text>
</comment>
<sequence>MKPAAKTDELLFSIGSYFIVSIFTILSVIPFLLVLSGSLTDEGAIVSKGYGFLPVPFSLDAYSYILSDYGQILRSYGVSIVVTLAGTAAGLYFCAMTAFVLSRQDFKYRNRFSFFFYFTTLFNGGLVSTYILFIQYLKLKNNLLSLILPGLLPVFYILIMRSFIRSMIPASLIEAAKIDGAGEFRIFMGIVLPLVKPALACIGLFYAIGYWNDWYNAMLYITDIKKYSLQYLLTSVINKADFLAKSSISSATVAGARESLPSESLKLAMTIISIGPIVFVYPFVQKYFVTGLTIGAVKG</sequence>
<dbReference type="Proteomes" id="UP000256977">
    <property type="component" value="Unassembled WGS sequence"/>
</dbReference>
<dbReference type="OrthoDB" id="9810086at2"/>
<accession>A0A3D9IVZ2</accession>
<evidence type="ECO:0000256" key="6">
    <source>
        <dbReference type="ARBA" id="ARBA00023136"/>
    </source>
</evidence>
<name>A0A3D9IVZ2_9BACL</name>
<dbReference type="Gene3D" id="1.10.3720.10">
    <property type="entry name" value="MetI-like"/>
    <property type="match status" value="1"/>
</dbReference>
<dbReference type="AlphaFoldDB" id="A0A3D9IVZ2"/>
<feature type="transmembrane region" description="Helical" evidence="7">
    <location>
        <begin position="267"/>
        <end position="284"/>
    </location>
</feature>
<feature type="transmembrane region" description="Helical" evidence="7">
    <location>
        <begin position="12"/>
        <end position="33"/>
    </location>
</feature>
<dbReference type="CDD" id="cd06261">
    <property type="entry name" value="TM_PBP2"/>
    <property type="match status" value="1"/>
</dbReference>
<dbReference type="GO" id="GO:0055085">
    <property type="term" value="P:transmembrane transport"/>
    <property type="evidence" value="ECO:0007669"/>
    <property type="project" value="InterPro"/>
</dbReference>
<evidence type="ECO:0000259" key="8">
    <source>
        <dbReference type="PROSITE" id="PS50928"/>
    </source>
</evidence>
<evidence type="ECO:0000256" key="3">
    <source>
        <dbReference type="ARBA" id="ARBA00022475"/>
    </source>
</evidence>
<reference evidence="9 10" key="1">
    <citation type="submission" date="2018-07" db="EMBL/GenBank/DDBJ databases">
        <title>Genomic Encyclopedia of Type Strains, Phase III (KMG-III): the genomes of soil and plant-associated and newly described type strains.</title>
        <authorList>
            <person name="Whitman W."/>
        </authorList>
    </citation>
    <scope>NUCLEOTIDE SEQUENCE [LARGE SCALE GENOMIC DNA]</scope>
    <source>
        <strain evidence="9 10">CECT 7287</strain>
    </source>
</reference>
<evidence type="ECO:0000256" key="2">
    <source>
        <dbReference type="ARBA" id="ARBA00022448"/>
    </source>
</evidence>
<keyword evidence="4 7" id="KW-0812">Transmembrane</keyword>